<keyword evidence="1" id="KW-0732">Signal</keyword>
<sequence length="397" mass="45393">MQKAFSLLFLILGFNLCFAFQEAEKNNSIENLYLSASFGAINYDYSSELLNDNFQTTGITGTNTFAARFSVGYHLTRKWDIEFSVMRPRAWVQYNFESPNKFDKSVWTNIWAISSRRNFKLFERTTLYLEGGVSNVARKGFNLNDEVAVPSVRYIYPILSTGILHPISSKIDAAVNFTFSPANSNYKQPATHFFATGIVYHVREPSEQVKKSYSNTSHYFPNHLFNIGYASDYVGFDANRQFSKGLDTSIPIFWLGDVYVEDGFNASYQKNIFHTRKNFSLDAGANISYYNTQEDESFFAISVFPVIKWWFLRTKPADVYFNYSIIGPAYISSSVLDNLDTGEEFTFQDFMGIGFIFGKERNYNLDLKIAHYSNGNIFTQNPGVAVPLSINFGYAIY</sequence>
<evidence type="ECO:0000313" key="3">
    <source>
        <dbReference type="Proteomes" id="UP000244174"/>
    </source>
</evidence>
<dbReference type="InterPro" id="IPR018550">
    <property type="entry name" value="Lipid-A_deacylase-rel"/>
</dbReference>
<reference evidence="2 3" key="1">
    <citation type="submission" date="2018-04" db="EMBL/GenBank/DDBJ databases">
        <title>Genomic Encyclopedia of Archaeal and Bacterial Type Strains, Phase II (KMG-II): from individual species to whole genera.</title>
        <authorList>
            <person name="Goeker M."/>
        </authorList>
    </citation>
    <scope>NUCLEOTIDE SEQUENCE [LARGE SCALE GENOMIC DNA]</scope>
    <source>
        <strain evidence="2 3">DSM 23082</strain>
    </source>
</reference>
<dbReference type="Gene3D" id="2.40.160.20">
    <property type="match status" value="2"/>
</dbReference>
<dbReference type="RefSeq" id="WP_108170390.1">
    <property type="nucleotide sequence ID" value="NZ_QBKQ01000001.1"/>
</dbReference>
<gene>
    <name evidence="2" type="ORF">C8P64_0411</name>
</gene>
<dbReference type="AlphaFoldDB" id="A0A2T6AKT6"/>
<keyword evidence="3" id="KW-1185">Reference proteome</keyword>
<dbReference type="Proteomes" id="UP000244174">
    <property type="component" value="Unassembled WGS sequence"/>
</dbReference>
<protein>
    <submittedName>
        <fullName evidence="2">Lipid A 3-O-deacylase PagL</fullName>
    </submittedName>
</protein>
<feature type="chain" id="PRO_5015644605" evidence="1">
    <location>
        <begin position="20"/>
        <end position="397"/>
    </location>
</feature>
<dbReference type="Pfam" id="PF09411">
    <property type="entry name" value="PagL"/>
    <property type="match status" value="1"/>
</dbReference>
<dbReference type="InterPro" id="IPR011250">
    <property type="entry name" value="OMP/PagP_B-barrel"/>
</dbReference>
<proteinExistence type="predicted"/>
<dbReference type="OrthoDB" id="1196682at2"/>
<dbReference type="EMBL" id="QBKQ01000001">
    <property type="protein sequence ID" value="PTX44432.1"/>
    <property type="molecule type" value="Genomic_DNA"/>
</dbReference>
<name>A0A2T6AKT6_9FLAO</name>
<evidence type="ECO:0000313" key="2">
    <source>
        <dbReference type="EMBL" id="PTX44432.1"/>
    </source>
</evidence>
<feature type="signal peptide" evidence="1">
    <location>
        <begin position="1"/>
        <end position="19"/>
    </location>
</feature>
<comment type="caution">
    <text evidence="2">The sequence shown here is derived from an EMBL/GenBank/DDBJ whole genome shotgun (WGS) entry which is preliminary data.</text>
</comment>
<accession>A0A2T6AKT6</accession>
<dbReference type="SUPFAM" id="SSF56925">
    <property type="entry name" value="OMPA-like"/>
    <property type="match status" value="1"/>
</dbReference>
<evidence type="ECO:0000256" key="1">
    <source>
        <dbReference type="SAM" id="SignalP"/>
    </source>
</evidence>
<organism evidence="2 3">
    <name type="scientific">Christiangramia gaetbulicola</name>
    <dbReference type="NCBI Taxonomy" id="703340"/>
    <lineage>
        <taxon>Bacteria</taxon>
        <taxon>Pseudomonadati</taxon>
        <taxon>Bacteroidota</taxon>
        <taxon>Flavobacteriia</taxon>
        <taxon>Flavobacteriales</taxon>
        <taxon>Flavobacteriaceae</taxon>
        <taxon>Christiangramia</taxon>
    </lineage>
</organism>